<proteinExistence type="predicted"/>
<evidence type="ECO:0000256" key="1">
    <source>
        <dbReference type="SAM" id="MobiDB-lite"/>
    </source>
</evidence>
<dbReference type="EMBL" id="KI913963">
    <property type="protein sequence ID" value="ETW01460.1"/>
    <property type="molecule type" value="Genomic_DNA"/>
</dbReference>
<dbReference type="AlphaFoldDB" id="A0A024U5I0"/>
<dbReference type="GeneID" id="20084024"/>
<sequence length="142" mass="15197">MQWKGKLPVRGSFQFYVRDPDTDGSLAPTTTASANNPVTTTSPETTVQPRSSDDVSNATNTTHLRAKPKSSAATLDDGGYLPLPVIVLSTVTGFILVGIIIFALYARQLKRRAVASQQPVVVPVMASQDSTATTPRQNIQVL</sequence>
<reference evidence="3" key="1">
    <citation type="submission" date="2013-12" db="EMBL/GenBank/DDBJ databases">
        <title>The Genome Sequence of Aphanomyces invadans NJM9701.</title>
        <authorList>
            <consortium name="The Broad Institute Genomics Platform"/>
            <person name="Russ C."/>
            <person name="Tyler B."/>
            <person name="van West P."/>
            <person name="Dieguez-Uribeondo J."/>
            <person name="Young S.K."/>
            <person name="Zeng Q."/>
            <person name="Gargeya S."/>
            <person name="Fitzgerald M."/>
            <person name="Abouelleil A."/>
            <person name="Alvarado L."/>
            <person name="Chapman S.B."/>
            <person name="Gainer-Dewar J."/>
            <person name="Goldberg J."/>
            <person name="Griggs A."/>
            <person name="Gujja S."/>
            <person name="Hansen M."/>
            <person name="Howarth C."/>
            <person name="Imamovic A."/>
            <person name="Ireland A."/>
            <person name="Larimer J."/>
            <person name="McCowan C."/>
            <person name="Murphy C."/>
            <person name="Pearson M."/>
            <person name="Poon T.W."/>
            <person name="Priest M."/>
            <person name="Roberts A."/>
            <person name="Saif S."/>
            <person name="Shea T."/>
            <person name="Sykes S."/>
            <person name="Wortman J."/>
            <person name="Nusbaum C."/>
            <person name="Birren B."/>
        </authorList>
    </citation>
    <scope>NUCLEOTIDE SEQUENCE [LARGE SCALE GENOMIC DNA]</scope>
    <source>
        <strain evidence="3">NJM9701</strain>
    </source>
</reference>
<organism evidence="3">
    <name type="scientific">Aphanomyces invadans</name>
    <dbReference type="NCBI Taxonomy" id="157072"/>
    <lineage>
        <taxon>Eukaryota</taxon>
        <taxon>Sar</taxon>
        <taxon>Stramenopiles</taxon>
        <taxon>Oomycota</taxon>
        <taxon>Saprolegniomycetes</taxon>
        <taxon>Saprolegniales</taxon>
        <taxon>Verrucalvaceae</taxon>
        <taxon>Aphanomyces</taxon>
    </lineage>
</organism>
<name>A0A024U5I0_9STRA</name>
<dbReference type="VEuPathDB" id="FungiDB:H310_06974"/>
<evidence type="ECO:0000256" key="2">
    <source>
        <dbReference type="SAM" id="Phobius"/>
    </source>
</evidence>
<feature type="transmembrane region" description="Helical" evidence="2">
    <location>
        <begin position="85"/>
        <end position="106"/>
    </location>
</feature>
<feature type="compositionally biased region" description="Polar residues" evidence="1">
    <location>
        <begin position="27"/>
        <end position="63"/>
    </location>
</feature>
<keyword evidence="2" id="KW-1133">Transmembrane helix</keyword>
<protein>
    <submittedName>
        <fullName evidence="3">Uncharacterized protein</fullName>
    </submittedName>
</protein>
<dbReference type="RefSeq" id="XP_008870458.1">
    <property type="nucleotide sequence ID" value="XM_008872236.1"/>
</dbReference>
<keyword evidence="2" id="KW-0812">Transmembrane</keyword>
<accession>A0A024U5I0</accession>
<evidence type="ECO:0000313" key="3">
    <source>
        <dbReference type="EMBL" id="ETW01460.1"/>
    </source>
</evidence>
<gene>
    <name evidence="3" type="ORF">H310_06974</name>
</gene>
<feature type="region of interest" description="Disordered" evidence="1">
    <location>
        <begin position="24"/>
        <end position="76"/>
    </location>
</feature>
<keyword evidence="2" id="KW-0472">Membrane</keyword>